<sequence>MSPRSAASQIQQMLDMQHQMNTKVHPQWFNQDFAWHRAIWVECAEMLDHFGWKWWKKQNPDTEQVMLELVDILHFGLSIRIDGQTSFDVISQTLASELEQPTLGDDFPQTLELLASAAVTKQTFDANAFAGCMQQIGLTFDQMYRMYVGKNTLNMFRQNKGYKSGEYIKEWNGREDNEHLMDILHRLDSQSVQFAKEVYQGLEQAYPA</sequence>
<evidence type="ECO:0000313" key="1">
    <source>
        <dbReference type="EMBL" id="MCE2596312.1"/>
    </source>
</evidence>
<name>A0ABS8WDB6_9GAMM</name>
<protein>
    <submittedName>
        <fullName evidence="1">dUTP diphosphatase</fullName>
    </submittedName>
</protein>
<gene>
    <name evidence="1" type="ORF">K6Y31_16040</name>
</gene>
<dbReference type="RefSeq" id="WP_233053956.1">
    <property type="nucleotide sequence ID" value="NZ_JAIMJA010000018.1"/>
</dbReference>
<evidence type="ECO:0000313" key="2">
    <source>
        <dbReference type="Proteomes" id="UP001201273"/>
    </source>
</evidence>
<dbReference type="SUPFAM" id="SSF101386">
    <property type="entry name" value="all-alpha NTP pyrophosphatases"/>
    <property type="match status" value="1"/>
</dbReference>
<proteinExistence type="predicted"/>
<dbReference type="Proteomes" id="UP001201273">
    <property type="component" value="Unassembled WGS sequence"/>
</dbReference>
<comment type="caution">
    <text evidence="1">The sequence shown here is derived from an EMBL/GenBank/DDBJ whole genome shotgun (WGS) entry which is preliminary data.</text>
</comment>
<reference evidence="1 2" key="1">
    <citation type="journal article" date="2022" name="Environ. Microbiol. Rep.">
        <title>Eco-phylogenetic analyses reveal divergent evolution of vitamin B12 metabolism in the marine bacterial family 'Psychromonadaceae'.</title>
        <authorList>
            <person name="Jin X."/>
            <person name="Yang Y."/>
            <person name="Cao H."/>
            <person name="Gao B."/>
            <person name="Zhao Z."/>
        </authorList>
    </citation>
    <scope>NUCLEOTIDE SEQUENCE [LARGE SCALE GENOMIC DNA]</scope>
    <source>
        <strain evidence="1 2">MKS20</strain>
    </source>
</reference>
<dbReference type="CDD" id="cd11527">
    <property type="entry name" value="NTP-PPase_dUTPase"/>
    <property type="match status" value="1"/>
</dbReference>
<dbReference type="InterPro" id="IPR014871">
    <property type="entry name" value="dUTPase/dCTP_pyrophosphatase"/>
</dbReference>
<dbReference type="EMBL" id="JAIMJA010000018">
    <property type="protein sequence ID" value="MCE2596312.1"/>
    <property type="molecule type" value="Genomic_DNA"/>
</dbReference>
<accession>A0ABS8WDB6</accession>
<keyword evidence="2" id="KW-1185">Reference proteome</keyword>
<dbReference type="Pfam" id="PF08761">
    <property type="entry name" value="dUTPase_2"/>
    <property type="match status" value="1"/>
</dbReference>
<organism evidence="1 2">
    <name type="scientific">Motilimonas cestriensis</name>
    <dbReference type="NCBI Taxonomy" id="2742685"/>
    <lineage>
        <taxon>Bacteria</taxon>
        <taxon>Pseudomonadati</taxon>
        <taxon>Pseudomonadota</taxon>
        <taxon>Gammaproteobacteria</taxon>
        <taxon>Alteromonadales</taxon>
        <taxon>Alteromonadales genera incertae sedis</taxon>
        <taxon>Motilimonas</taxon>
    </lineage>
</organism>
<dbReference type="Gene3D" id="1.10.4010.10">
    <property type="entry name" value="Type II deoxyuridine triphosphatase"/>
    <property type="match status" value="1"/>
</dbReference>